<keyword evidence="4 6" id="KW-1133">Transmembrane helix</keyword>
<dbReference type="PANTHER" id="PTHR12608:SF1">
    <property type="entry name" value="TRANSMEMBRANE PROTEIN 165"/>
    <property type="match status" value="1"/>
</dbReference>
<evidence type="ECO:0000313" key="8">
    <source>
        <dbReference type="Proteomes" id="UP000030744"/>
    </source>
</evidence>
<dbReference type="VEuPathDB" id="ToxoDB:EMH_0012330"/>
<dbReference type="EMBL" id="HG684132">
    <property type="protein sequence ID" value="CDJ32394.1"/>
    <property type="molecule type" value="Genomic_DNA"/>
</dbReference>
<proteinExistence type="inferred from homology"/>
<dbReference type="RefSeq" id="XP_013354959.1">
    <property type="nucleotide sequence ID" value="XM_013499505.1"/>
</dbReference>
<keyword evidence="8" id="KW-1185">Reference proteome</keyword>
<evidence type="ECO:0000256" key="5">
    <source>
        <dbReference type="ARBA" id="ARBA00023136"/>
    </source>
</evidence>
<protein>
    <recommendedName>
        <fullName evidence="6">GDT1 family protein</fullName>
    </recommendedName>
</protein>
<evidence type="ECO:0000256" key="1">
    <source>
        <dbReference type="ARBA" id="ARBA00004141"/>
    </source>
</evidence>
<keyword evidence="5 6" id="KW-0472">Membrane</keyword>
<dbReference type="GO" id="GO:0032468">
    <property type="term" value="P:Golgi calcium ion homeostasis"/>
    <property type="evidence" value="ECO:0007669"/>
    <property type="project" value="TreeGrafter"/>
</dbReference>
<dbReference type="AlphaFoldDB" id="U6K3Z7"/>
<keyword evidence="3 6" id="KW-0812">Transmembrane</keyword>
<evidence type="ECO:0000313" key="7">
    <source>
        <dbReference type="EMBL" id="CDJ32394.1"/>
    </source>
</evidence>
<dbReference type="Proteomes" id="UP000030744">
    <property type="component" value="Unassembled WGS sequence"/>
</dbReference>
<feature type="transmembrane region" description="Helical" evidence="6">
    <location>
        <begin position="90"/>
        <end position="112"/>
    </location>
</feature>
<dbReference type="GO" id="GO:0016020">
    <property type="term" value="C:membrane"/>
    <property type="evidence" value="ECO:0007669"/>
    <property type="project" value="UniProtKB-SubCell"/>
</dbReference>
<dbReference type="GO" id="GO:0005384">
    <property type="term" value="F:manganese ion transmembrane transporter activity"/>
    <property type="evidence" value="ECO:0007669"/>
    <property type="project" value="TreeGrafter"/>
</dbReference>
<sequence>MLIGAASTGSAAATAAAAVAAADDVAVVEQAASLTLVAEWGDRSQLATFALAADRSASAVCLGAIIGHGLCTALAVLGGMVLAKRISERVVLVLGGICFLSFAAFTAVGELYGL</sequence>
<dbReference type="OrthoDB" id="442680at2759"/>
<dbReference type="InterPro" id="IPR001727">
    <property type="entry name" value="GDT1-like"/>
</dbReference>
<reference evidence="7" key="2">
    <citation type="submission" date="2013-10" db="EMBL/GenBank/DDBJ databases">
        <authorList>
            <person name="Aslett M."/>
        </authorList>
    </citation>
    <scope>NUCLEOTIDE SEQUENCE [LARGE SCALE GENOMIC DNA]</scope>
    <source>
        <strain evidence="7">Houghton</strain>
    </source>
</reference>
<dbReference type="GO" id="GO:0015085">
    <property type="term" value="F:calcium ion transmembrane transporter activity"/>
    <property type="evidence" value="ECO:0007669"/>
    <property type="project" value="TreeGrafter"/>
</dbReference>
<comment type="subcellular location">
    <subcellularLocation>
        <location evidence="1 6">Membrane</location>
        <topology evidence="1 6">Multi-pass membrane protein</topology>
    </subcellularLocation>
</comment>
<comment type="similarity">
    <text evidence="2 6">Belongs to the GDT1 family.</text>
</comment>
<dbReference type="GO" id="GO:0032472">
    <property type="term" value="P:Golgi calcium ion transport"/>
    <property type="evidence" value="ECO:0007669"/>
    <property type="project" value="TreeGrafter"/>
</dbReference>
<accession>U6K3Z7</accession>
<gene>
    <name evidence="7" type="ORF">EMH_0012330</name>
</gene>
<dbReference type="Pfam" id="PF01169">
    <property type="entry name" value="GDT1"/>
    <property type="match status" value="1"/>
</dbReference>
<evidence type="ECO:0000256" key="2">
    <source>
        <dbReference type="ARBA" id="ARBA00009190"/>
    </source>
</evidence>
<evidence type="ECO:0000256" key="6">
    <source>
        <dbReference type="RuleBase" id="RU365102"/>
    </source>
</evidence>
<reference evidence="7" key="1">
    <citation type="submission" date="2013-10" db="EMBL/GenBank/DDBJ databases">
        <title>Genomic analysis of the causative agents of coccidiosis in chickens.</title>
        <authorList>
            <person name="Reid A.J."/>
            <person name="Blake D."/>
            <person name="Billington K."/>
            <person name="Browne H."/>
            <person name="Dunn M."/>
            <person name="Hung S."/>
            <person name="Kawahara F."/>
            <person name="Miranda-Saavedra D."/>
            <person name="Mourier T."/>
            <person name="Nagra H."/>
            <person name="Otto T.D."/>
            <person name="Rawlings N."/>
            <person name="Sanchez A."/>
            <person name="Sanders M."/>
            <person name="Subramaniam C."/>
            <person name="Tay Y."/>
            <person name="Dear P."/>
            <person name="Doerig C."/>
            <person name="Gruber A."/>
            <person name="Parkinson J."/>
            <person name="Shirley M."/>
            <person name="Wan K.L."/>
            <person name="Berriman M."/>
            <person name="Tomley F."/>
            <person name="Pain A."/>
        </authorList>
    </citation>
    <scope>NUCLEOTIDE SEQUENCE [LARGE SCALE GENOMIC DNA]</scope>
    <source>
        <strain evidence="7">Houghton</strain>
    </source>
</reference>
<dbReference type="GO" id="GO:0005794">
    <property type="term" value="C:Golgi apparatus"/>
    <property type="evidence" value="ECO:0007669"/>
    <property type="project" value="TreeGrafter"/>
</dbReference>
<comment type="caution">
    <text evidence="6">Lacks conserved residue(s) required for the propagation of feature annotation.</text>
</comment>
<evidence type="ECO:0000256" key="4">
    <source>
        <dbReference type="ARBA" id="ARBA00022989"/>
    </source>
</evidence>
<evidence type="ECO:0000256" key="3">
    <source>
        <dbReference type="ARBA" id="ARBA00022692"/>
    </source>
</evidence>
<dbReference type="PANTHER" id="PTHR12608">
    <property type="entry name" value="TRANSMEMBRANE PROTEIN HTP-1 RELATED"/>
    <property type="match status" value="1"/>
</dbReference>
<name>U6K3Z7_9EIME</name>
<feature type="transmembrane region" description="Helical" evidence="6">
    <location>
        <begin position="57"/>
        <end position="83"/>
    </location>
</feature>
<dbReference type="GeneID" id="25376196"/>
<organism evidence="7 8">
    <name type="scientific">Eimeria mitis</name>
    <dbReference type="NCBI Taxonomy" id="44415"/>
    <lineage>
        <taxon>Eukaryota</taxon>
        <taxon>Sar</taxon>
        <taxon>Alveolata</taxon>
        <taxon>Apicomplexa</taxon>
        <taxon>Conoidasida</taxon>
        <taxon>Coccidia</taxon>
        <taxon>Eucoccidiorida</taxon>
        <taxon>Eimeriorina</taxon>
        <taxon>Eimeriidae</taxon>
        <taxon>Eimeria</taxon>
    </lineage>
</organism>